<accession>A0A0A9EP69</accession>
<dbReference type="EMBL" id="GBRH01195989">
    <property type="protein sequence ID" value="JAE01907.1"/>
    <property type="molecule type" value="Transcribed_RNA"/>
</dbReference>
<sequence>MIGQPTGSEVGDCETSYESHGPSSRKRNLKEGGSTADNPQDRLHHADSIRKFH</sequence>
<reference evidence="2" key="1">
    <citation type="submission" date="2014-09" db="EMBL/GenBank/DDBJ databases">
        <authorList>
            <person name="Magalhaes I.L.F."/>
            <person name="Oliveira U."/>
            <person name="Santos F.R."/>
            <person name="Vidigal T.H.D.A."/>
            <person name="Brescovit A.D."/>
            <person name="Santos A.J."/>
        </authorList>
    </citation>
    <scope>NUCLEOTIDE SEQUENCE</scope>
    <source>
        <tissue evidence="2">Shoot tissue taken approximately 20 cm above the soil surface</tissue>
    </source>
</reference>
<evidence type="ECO:0000313" key="2">
    <source>
        <dbReference type="EMBL" id="JAE01907.1"/>
    </source>
</evidence>
<organism evidence="2">
    <name type="scientific">Arundo donax</name>
    <name type="common">Giant reed</name>
    <name type="synonym">Donax arundinaceus</name>
    <dbReference type="NCBI Taxonomy" id="35708"/>
    <lineage>
        <taxon>Eukaryota</taxon>
        <taxon>Viridiplantae</taxon>
        <taxon>Streptophyta</taxon>
        <taxon>Embryophyta</taxon>
        <taxon>Tracheophyta</taxon>
        <taxon>Spermatophyta</taxon>
        <taxon>Magnoliopsida</taxon>
        <taxon>Liliopsida</taxon>
        <taxon>Poales</taxon>
        <taxon>Poaceae</taxon>
        <taxon>PACMAD clade</taxon>
        <taxon>Arundinoideae</taxon>
        <taxon>Arundineae</taxon>
        <taxon>Arundo</taxon>
    </lineage>
</organism>
<feature type="region of interest" description="Disordered" evidence="1">
    <location>
        <begin position="1"/>
        <end position="53"/>
    </location>
</feature>
<reference evidence="2" key="2">
    <citation type="journal article" date="2015" name="Data Brief">
        <title>Shoot transcriptome of the giant reed, Arundo donax.</title>
        <authorList>
            <person name="Barrero R.A."/>
            <person name="Guerrero F.D."/>
            <person name="Moolhuijzen P."/>
            <person name="Goolsby J.A."/>
            <person name="Tidwell J."/>
            <person name="Bellgard S.E."/>
            <person name="Bellgard M.I."/>
        </authorList>
    </citation>
    <scope>NUCLEOTIDE SEQUENCE</scope>
    <source>
        <tissue evidence="2">Shoot tissue taken approximately 20 cm above the soil surface</tissue>
    </source>
</reference>
<dbReference type="PANTHER" id="PTHR15835">
    <property type="entry name" value="NUCLEAR-INTERACTING PARTNER OF ALK"/>
    <property type="match status" value="1"/>
</dbReference>
<evidence type="ECO:0000256" key="1">
    <source>
        <dbReference type="SAM" id="MobiDB-lite"/>
    </source>
</evidence>
<proteinExistence type="predicted"/>
<name>A0A0A9EP69_ARUDO</name>
<dbReference type="AlphaFoldDB" id="A0A0A9EP69"/>
<feature type="compositionally biased region" description="Basic and acidic residues" evidence="1">
    <location>
        <begin position="39"/>
        <end position="53"/>
    </location>
</feature>
<protein>
    <submittedName>
        <fullName evidence="2">Uncharacterized protein</fullName>
    </submittedName>
</protein>
<dbReference type="PANTHER" id="PTHR15835:SF14">
    <property type="entry name" value="EXPRESSED PROTEIN"/>
    <property type="match status" value="1"/>
</dbReference>
<dbReference type="GO" id="GO:0005634">
    <property type="term" value="C:nucleus"/>
    <property type="evidence" value="ECO:0007669"/>
    <property type="project" value="TreeGrafter"/>
</dbReference>